<evidence type="ECO:0000256" key="6">
    <source>
        <dbReference type="SAM" id="Phobius"/>
    </source>
</evidence>
<dbReference type="FunCoup" id="A0A6M4H783">
    <property type="interactions" value="228"/>
</dbReference>
<comment type="subcellular location">
    <subcellularLocation>
        <location evidence="1">Cell membrane</location>
        <topology evidence="1">Multi-pass membrane protein</topology>
    </subcellularLocation>
</comment>
<dbReference type="InterPro" id="IPR025405">
    <property type="entry name" value="DUF4131"/>
</dbReference>
<evidence type="ECO:0000259" key="7">
    <source>
        <dbReference type="SMART" id="SM00849"/>
    </source>
</evidence>
<feature type="transmembrane region" description="Helical" evidence="6">
    <location>
        <begin position="380"/>
        <end position="398"/>
    </location>
</feature>
<evidence type="ECO:0000256" key="3">
    <source>
        <dbReference type="ARBA" id="ARBA00022692"/>
    </source>
</evidence>
<name>A0A6M4H783_9PROT</name>
<dbReference type="Pfam" id="PF03772">
    <property type="entry name" value="Competence"/>
    <property type="match status" value="1"/>
</dbReference>
<sequence length="778" mass="83893">MRLLALGFVLGAALLQREFVLPHWNALLLAGAPLLATCVVRSLTARRALLLVAGVLIGYGYAAWRAETRVAEALPFAWEGRDIEVTGVIAGLPQPGDRAVRFTFAVEEVHSEGATVPRLVSLGWYAEEGGLPAVVAGERWRFTVRLKRPRGLGNRHGFDFEAWALERGIRATGYVRAKPRAQRLDARVDGWPQTLHRWRGEIRESMRTRLEDRRFAGVLVALVIGDQDAIDPDDWRTFWRTGVGHLVSISGLHITMLGGLAYALVAFLWVQVPRLPLWLPARKAGVIASVLAAVAYSLLAGYGLPAQRTCVMLAAIAACVLANRHGSPSRVLAFAAICVVAIDPWAALAPGFWLSFGAVAAIFYVLSLRTGTPGRLRGAALEQLAVTVAMLPMLIALFQEVSLVSPLANALAIPVVTFAVVPVALAGAFLDSTILLASAHALFAALMVPLEALASWPGAVLESHAPQPWTVAAALVGCAWLLAPRGIPLRSLGAVWMVPLFAVVPPGPSAGEAWVDVLDVGHGLAIVVRTATHALAYDAGPAWSAGSDSGGRIVIPFLRGEGVRRLDALAISHDDDDHYGGARAVADARAPSWLLSPLAAGDALHRRVGISRICEAGLRWTWDGVDFEVMHPAAGSNARRENDRSCVLRVATRGASMLLTGDIEARSEVEMVARFGARLASDVLLVPHHGSKTSSSSAFLDTVQPADAVVSLGYRNRFRHPHPAVVARYRERGITLHRTDERGALRVTLPATSRDFRPILERGAPMRYWRDQQEREIP</sequence>
<dbReference type="GO" id="GO:0030420">
    <property type="term" value="P:establishment of competence for transformation"/>
    <property type="evidence" value="ECO:0007669"/>
    <property type="project" value="InterPro"/>
</dbReference>
<dbReference type="InterPro" id="IPR052159">
    <property type="entry name" value="Competence_DNA_uptake"/>
</dbReference>
<keyword evidence="4 6" id="KW-1133">Transmembrane helix</keyword>
<evidence type="ECO:0000256" key="4">
    <source>
        <dbReference type="ARBA" id="ARBA00022989"/>
    </source>
</evidence>
<feature type="transmembrane region" description="Helical" evidence="6">
    <location>
        <begin position="442"/>
        <end position="461"/>
    </location>
</feature>
<dbReference type="NCBIfam" id="TIGR00360">
    <property type="entry name" value="ComEC_N-term"/>
    <property type="match status" value="1"/>
</dbReference>
<accession>A0A6M4H783</accession>
<dbReference type="PANTHER" id="PTHR30619">
    <property type="entry name" value="DNA INTERNALIZATION/COMPETENCE PROTEIN COMEC/REC2"/>
    <property type="match status" value="1"/>
</dbReference>
<evidence type="ECO:0000256" key="2">
    <source>
        <dbReference type="ARBA" id="ARBA00022475"/>
    </source>
</evidence>
<proteinExistence type="predicted"/>
<dbReference type="Proteomes" id="UP000503096">
    <property type="component" value="Chromosome"/>
</dbReference>
<feature type="transmembrane region" description="Helical" evidence="6">
    <location>
        <begin position="329"/>
        <end position="346"/>
    </location>
</feature>
<dbReference type="Gene3D" id="3.60.15.10">
    <property type="entry name" value="Ribonuclease Z/Hydroxyacylglutathione hydrolase-like"/>
    <property type="match status" value="1"/>
</dbReference>
<dbReference type="InterPro" id="IPR001279">
    <property type="entry name" value="Metallo-B-lactamas"/>
</dbReference>
<dbReference type="GO" id="GO:0005886">
    <property type="term" value="C:plasma membrane"/>
    <property type="evidence" value="ECO:0007669"/>
    <property type="project" value="UniProtKB-SubCell"/>
</dbReference>
<dbReference type="Pfam" id="PF00753">
    <property type="entry name" value="Lactamase_B"/>
    <property type="match status" value="1"/>
</dbReference>
<dbReference type="SUPFAM" id="SSF56281">
    <property type="entry name" value="Metallo-hydrolase/oxidoreductase"/>
    <property type="match status" value="1"/>
</dbReference>
<evidence type="ECO:0000313" key="8">
    <source>
        <dbReference type="EMBL" id="QJR15456.1"/>
    </source>
</evidence>
<evidence type="ECO:0000256" key="5">
    <source>
        <dbReference type="ARBA" id="ARBA00023136"/>
    </source>
</evidence>
<dbReference type="AlphaFoldDB" id="A0A6M4H783"/>
<dbReference type="InParanoid" id="A0A6M4H783"/>
<dbReference type="KEGG" id="upl:DSM104440_02277"/>
<gene>
    <name evidence="8" type="ORF">DSM104440_02277</name>
</gene>
<feature type="transmembrane region" description="Helical" evidence="6">
    <location>
        <begin position="246"/>
        <end position="269"/>
    </location>
</feature>
<dbReference type="InterPro" id="IPR004477">
    <property type="entry name" value="ComEC_N"/>
</dbReference>
<dbReference type="InterPro" id="IPR004797">
    <property type="entry name" value="Competence_ComEC/Rec2"/>
</dbReference>
<dbReference type="NCBIfam" id="TIGR00361">
    <property type="entry name" value="ComEC_Rec2"/>
    <property type="match status" value="1"/>
</dbReference>
<feature type="transmembrane region" description="Helical" evidence="6">
    <location>
        <begin position="352"/>
        <end position="368"/>
    </location>
</feature>
<keyword evidence="3 6" id="KW-0812">Transmembrane</keyword>
<evidence type="ECO:0000256" key="1">
    <source>
        <dbReference type="ARBA" id="ARBA00004651"/>
    </source>
</evidence>
<dbReference type="PANTHER" id="PTHR30619:SF1">
    <property type="entry name" value="RECOMBINATION PROTEIN 2"/>
    <property type="match status" value="1"/>
</dbReference>
<dbReference type="InterPro" id="IPR036866">
    <property type="entry name" value="RibonucZ/Hydroxyglut_hydro"/>
</dbReference>
<dbReference type="RefSeq" id="WP_171162741.1">
    <property type="nucleotide sequence ID" value="NZ_CP053073.1"/>
</dbReference>
<protein>
    <recommendedName>
        <fullName evidence="7">Metallo-beta-lactamase domain-containing protein</fullName>
    </recommendedName>
</protein>
<dbReference type="SMART" id="SM00849">
    <property type="entry name" value="Lactamase_B"/>
    <property type="match status" value="1"/>
</dbReference>
<feature type="transmembrane region" description="Helical" evidence="6">
    <location>
        <begin position="281"/>
        <end position="299"/>
    </location>
</feature>
<keyword evidence="9" id="KW-1185">Reference proteome</keyword>
<keyword evidence="5 6" id="KW-0472">Membrane</keyword>
<dbReference type="CDD" id="cd07731">
    <property type="entry name" value="ComA-like_MBL-fold"/>
    <property type="match status" value="1"/>
</dbReference>
<dbReference type="EMBL" id="CP053073">
    <property type="protein sequence ID" value="QJR15456.1"/>
    <property type="molecule type" value="Genomic_DNA"/>
</dbReference>
<organism evidence="8 9">
    <name type="scientific">Usitatibacter palustris</name>
    <dbReference type="NCBI Taxonomy" id="2732487"/>
    <lineage>
        <taxon>Bacteria</taxon>
        <taxon>Pseudomonadati</taxon>
        <taxon>Pseudomonadota</taxon>
        <taxon>Betaproteobacteria</taxon>
        <taxon>Nitrosomonadales</taxon>
        <taxon>Usitatibacteraceae</taxon>
        <taxon>Usitatibacter</taxon>
    </lineage>
</organism>
<keyword evidence="2" id="KW-1003">Cell membrane</keyword>
<dbReference type="InterPro" id="IPR035681">
    <property type="entry name" value="ComA-like_MBL"/>
</dbReference>
<reference evidence="8 9" key="1">
    <citation type="submission" date="2020-04" db="EMBL/GenBank/DDBJ databases">
        <title>Usitatibacter rugosus gen. nov., sp. nov. and Usitatibacter palustris sp. nov., novel members of Usitatibacteraceae fam. nov. within the order Nitrosomonadales isolated from soil.</title>
        <authorList>
            <person name="Huber K.J."/>
            <person name="Neumann-Schaal M."/>
            <person name="Geppert A."/>
            <person name="Luckner M."/>
            <person name="Wanner G."/>
            <person name="Overmann J."/>
        </authorList>
    </citation>
    <scope>NUCLEOTIDE SEQUENCE [LARGE SCALE GENOMIC DNA]</scope>
    <source>
        <strain evidence="8 9">Swamp67</strain>
    </source>
</reference>
<feature type="transmembrane region" description="Helical" evidence="6">
    <location>
        <begin position="410"/>
        <end position="430"/>
    </location>
</feature>
<feature type="domain" description="Metallo-beta-lactamase" evidence="7">
    <location>
        <begin position="522"/>
        <end position="714"/>
    </location>
</feature>
<dbReference type="Pfam" id="PF13567">
    <property type="entry name" value="DUF4131"/>
    <property type="match status" value="1"/>
</dbReference>
<evidence type="ECO:0000313" key="9">
    <source>
        <dbReference type="Proteomes" id="UP000503096"/>
    </source>
</evidence>
<feature type="transmembrane region" description="Helical" evidence="6">
    <location>
        <begin position="25"/>
        <end position="43"/>
    </location>
</feature>